<evidence type="ECO:0000313" key="4">
    <source>
        <dbReference type="Proteomes" id="UP000261739"/>
    </source>
</evidence>
<dbReference type="Pfam" id="PF11795">
    <property type="entry name" value="DUF3322"/>
    <property type="match status" value="1"/>
</dbReference>
<dbReference type="RefSeq" id="WP_273052345.1">
    <property type="nucleotide sequence ID" value="NZ_DAITTW010000040.1"/>
</dbReference>
<dbReference type="Pfam" id="PF09983">
    <property type="entry name" value="JetD_C"/>
    <property type="match status" value="1"/>
</dbReference>
<reference evidence="3 4" key="1">
    <citation type="journal article" date="2018" name="Nat. Biotechnol.">
        <title>A standardized bacterial taxonomy based on genome phylogeny substantially revises the tree of life.</title>
        <authorList>
            <person name="Parks D.H."/>
            <person name="Chuvochina M."/>
            <person name="Waite D.W."/>
            <person name="Rinke C."/>
            <person name="Skarshewski A."/>
            <person name="Chaumeil P.A."/>
            <person name="Hugenholtz P."/>
        </authorList>
    </citation>
    <scope>NUCLEOTIDE SEQUENCE [LARGE SCALE GENOMIC DNA]</scope>
    <source>
        <strain evidence="3">UBA11247</strain>
    </source>
</reference>
<organism evidence="3 4">
    <name type="scientific">Corynebacterium nuruki</name>
    <dbReference type="NCBI Taxonomy" id="1032851"/>
    <lineage>
        <taxon>Bacteria</taxon>
        <taxon>Bacillati</taxon>
        <taxon>Actinomycetota</taxon>
        <taxon>Actinomycetes</taxon>
        <taxon>Mycobacteriales</taxon>
        <taxon>Corynebacteriaceae</taxon>
        <taxon>Corynebacterium</taxon>
    </lineage>
</organism>
<evidence type="ECO:0000259" key="1">
    <source>
        <dbReference type="Pfam" id="PF09983"/>
    </source>
</evidence>
<evidence type="ECO:0008006" key="5">
    <source>
        <dbReference type="Google" id="ProtNLM"/>
    </source>
</evidence>
<dbReference type="AlphaFoldDB" id="A0A3D4T1A4"/>
<feature type="domain" description="DUF3322" evidence="2">
    <location>
        <begin position="17"/>
        <end position="203"/>
    </location>
</feature>
<dbReference type="STRING" id="863239.GCA_000213935_02419"/>
<feature type="domain" description="Wadjet protein JetD C-terminal" evidence="1">
    <location>
        <begin position="222"/>
        <end position="396"/>
    </location>
</feature>
<dbReference type="InterPro" id="IPR024534">
    <property type="entry name" value="JetD_C"/>
</dbReference>
<dbReference type="Proteomes" id="UP000261739">
    <property type="component" value="Unassembled WGS sequence"/>
</dbReference>
<dbReference type="PIRSF" id="PIRSF028408">
    <property type="entry name" value="UCP028408"/>
    <property type="match status" value="1"/>
</dbReference>
<name>A0A3D4T1A4_9CORY</name>
<accession>A0A3D4T1A4</accession>
<evidence type="ECO:0000259" key="2">
    <source>
        <dbReference type="Pfam" id="PF11795"/>
    </source>
</evidence>
<sequence>MVKSSGPLTPTDAVTSLTAWVERRWKDWLADPQLADTATADLPLHPPTGKKAGADPASAADWIRSWQRWERGHTGADSTVTVVWVEKSWSAAGLGRQRVPDRLQVTGVEALVTLTGQKSRWRGLIHRMSRLLGERPAPGVRTAAAAVMTRWSDLTDEDLVRLHAVVDWLLAYPDSGLTPRAVPVEGVHGKWLEHHLTLVTRLVSAHRGAPDGSLVRSLSDLGLVEREPQIRMRLPSDVPGRDVFPEDMTLTWTGAAMLWAETTVPVTGVLIVENLETFLALPVCPGRMLIWGAGYRARKWAQLPWLVNLPTWYWGDLDTDGFAILSAVRSHLPQVQSVLMDEAAVRRWRPLATTDTHPDRKILPYLTTAEDAALDLLASLGNLRIEQERILLSEAVDVLCATGFFRS</sequence>
<dbReference type="InterPro" id="IPR014544">
    <property type="entry name" value="UCP028408"/>
</dbReference>
<comment type="caution">
    <text evidence="3">The sequence shown here is derived from an EMBL/GenBank/DDBJ whole genome shotgun (WGS) entry which is preliminary data.</text>
</comment>
<dbReference type="InterPro" id="IPR024537">
    <property type="entry name" value="DUF3322"/>
</dbReference>
<gene>
    <name evidence="3" type="ORF">DIW82_10035</name>
</gene>
<proteinExistence type="predicted"/>
<evidence type="ECO:0000313" key="3">
    <source>
        <dbReference type="EMBL" id="HCT15095.1"/>
    </source>
</evidence>
<protein>
    <recommendedName>
        <fullName evidence="5">DUF3322 and DUF2220 domain-containing protein</fullName>
    </recommendedName>
</protein>
<dbReference type="EMBL" id="DQID01000258">
    <property type="protein sequence ID" value="HCT15095.1"/>
    <property type="molecule type" value="Genomic_DNA"/>
</dbReference>